<evidence type="ECO:0000313" key="1">
    <source>
        <dbReference type="EMBL" id="PTX73412.1"/>
    </source>
</evidence>
<sequence>MSKPPKKPTSTLGVTLKGTPESGHQVVLHAEDALQDLFQTETPEMANGLLSHCLKVLKPDEASDEYEGNDERAFMLATIKEIAPRDAVERMLALQMAATHVAMIRAGRRLATNATLEQVKVHCSSYNALARTYTAQMDVLRKHRHGAKQTIAVQHVNVEGGGQAIVGNVRNGGVAD</sequence>
<comment type="caution">
    <text evidence="1">The sequence shown here is derived from an EMBL/GenBank/DDBJ whole genome shotgun (WGS) entry which is preliminary data.</text>
</comment>
<dbReference type="RefSeq" id="WP_025046287.1">
    <property type="nucleotide sequence ID" value="NZ_QBKU01000007.1"/>
</dbReference>
<dbReference type="Proteomes" id="UP000244092">
    <property type="component" value="Unassembled WGS sequence"/>
</dbReference>
<protein>
    <submittedName>
        <fullName evidence="1">Uncharacterized protein</fullName>
    </submittedName>
</protein>
<gene>
    <name evidence="1" type="ORF">C8N31_107113</name>
</gene>
<organism evidence="1 2">
    <name type="scientific">Sulfitobacter mediterraneus</name>
    <dbReference type="NCBI Taxonomy" id="83219"/>
    <lineage>
        <taxon>Bacteria</taxon>
        <taxon>Pseudomonadati</taxon>
        <taxon>Pseudomonadota</taxon>
        <taxon>Alphaproteobacteria</taxon>
        <taxon>Rhodobacterales</taxon>
        <taxon>Roseobacteraceae</taxon>
        <taxon>Sulfitobacter</taxon>
    </lineage>
</organism>
<accession>A0A2T6CD38</accession>
<proteinExistence type="predicted"/>
<dbReference type="AlphaFoldDB" id="A0A2T6CD38"/>
<reference evidence="1 2" key="1">
    <citation type="submission" date="2018-04" db="EMBL/GenBank/DDBJ databases">
        <title>Genomic Encyclopedia of Archaeal and Bacterial Type Strains, Phase II (KMG-II): from individual species to whole genera.</title>
        <authorList>
            <person name="Goeker M."/>
        </authorList>
    </citation>
    <scope>NUCLEOTIDE SEQUENCE [LARGE SCALE GENOMIC DNA]</scope>
    <source>
        <strain evidence="1 2">DSM 12244</strain>
    </source>
</reference>
<dbReference type="OrthoDB" id="7432673at2"/>
<evidence type="ECO:0000313" key="2">
    <source>
        <dbReference type="Proteomes" id="UP000244092"/>
    </source>
</evidence>
<name>A0A2T6CD38_9RHOB</name>
<dbReference type="EMBL" id="QBKU01000007">
    <property type="protein sequence ID" value="PTX73412.1"/>
    <property type="molecule type" value="Genomic_DNA"/>
</dbReference>